<dbReference type="Pfam" id="PF00118">
    <property type="entry name" value="Cpn60_TCP1"/>
    <property type="match status" value="1"/>
</dbReference>
<dbReference type="GO" id="GO:0140662">
    <property type="term" value="F:ATP-dependent protein folding chaperone"/>
    <property type="evidence" value="ECO:0007669"/>
    <property type="project" value="InterPro"/>
</dbReference>
<dbReference type="InterPro" id="IPR017998">
    <property type="entry name" value="Chaperone_TCP-1"/>
</dbReference>
<dbReference type="RefSeq" id="XP_001439284.1">
    <property type="nucleotide sequence ID" value="XM_001439247.1"/>
</dbReference>
<reference evidence="11 12" key="1">
    <citation type="journal article" date="2006" name="Nature">
        <title>Global trends of whole-genome duplications revealed by the ciliate Paramecium tetraurelia.</title>
        <authorList>
            <consortium name="Genoscope"/>
            <person name="Aury J.-M."/>
            <person name="Jaillon O."/>
            <person name="Duret L."/>
            <person name="Noel B."/>
            <person name="Jubin C."/>
            <person name="Porcel B.M."/>
            <person name="Segurens B."/>
            <person name="Daubin V."/>
            <person name="Anthouard V."/>
            <person name="Aiach N."/>
            <person name="Arnaiz O."/>
            <person name="Billaut A."/>
            <person name="Beisson J."/>
            <person name="Blanc I."/>
            <person name="Bouhouche K."/>
            <person name="Camara F."/>
            <person name="Duharcourt S."/>
            <person name="Guigo R."/>
            <person name="Gogendeau D."/>
            <person name="Katinka M."/>
            <person name="Keller A.-M."/>
            <person name="Kissmehl R."/>
            <person name="Klotz C."/>
            <person name="Koll F."/>
            <person name="Le Moue A."/>
            <person name="Lepere C."/>
            <person name="Malinsky S."/>
            <person name="Nowacki M."/>
            <person name="Nowak J.K."/>
            <person name="Plattner H."/>
            <person name="Poulain J."/>
            <person name="Ruiz F."/>
            <person name="Serrano V."/>
            <person name="Zagulski M."/>
            <person name="Dessen P."/>
            <person name="Betermier M."/>
            <person name="Weissenbach J."/>
            <person name="Scarpelli C."/>
            <person name="Schachter V."/>
            <person name="Sperling L."/>
            <person name="Meyer E."/>
            <person name="Cohen J."/>
            <person name="Wincker P."/>
        </authorList>
    </citation>
    <scope>NUCLEOTIDE SEQUENCE [LARGE SCALE GENOMIC DNA]</scope>
    <source>
        <strain evidence="11 12">Stock d4-2</strain>
    </source>
</reference>
<dbReference type="Gene3D" id="3.50.7.10">
    <property type="entry name" value="GroEL"/>
    <property type="match status" value="1"/>
</dbReference>
<dbReference type="CDD" id="cd03338">
    <property type="entry name" value="TCP1_delta"/>
    <property type="match status" value="1"/>
</dbReference>
<dbReference type="InterPro" id="IPR012717">
    <property type="entry name" value="Chap_CCT_delta"/>
</dbReference>
<dbReference type="PROSITE" id="PS00995">
    <property type="entry name" value="TCP1_3"/>
    <property type="match status" value="1"/>
</dbReference>
<sequence length="530" mass="58400">MSQPPQASQSKLPKVISQPLCQAVSDAVRTSSGTRGLDKMILDAKGQVLISNDGATILKQMDLVHPTPKIVFHSILQNLVEIYHAQDVEAGDGTTSVIVFAGALLKSCEMLLEKGIHPTTISEGFQYAQENALKALDELKKQVDLEDKQQLIERVQTALPSKVVSSNSEQLVPLAVDAVLRIVNPLKSNNVELKDIIIVKKLGGTIDDTELVEGIVFSNQKASQTAEGPQKIENAKVALLQFYLSAPKTNVENSIAIKDYTEMDKILKDDRKYIIDLVKQIVASGANVLLIQKSILRDAVNDLSLHFIAKKGIMYVKDIEREDVEFISKTLCLVTVAHIDQLTPENQELLDLLKLMLRITGVPAQSKALKILVRGSNQLDLDEADRSIHDALCVVKSLVKCRGLIPGGGTPEIHLSLKLTQKANTLAGARSMSLEVIPYTLAENAGLNPINVVTELRNRHLKSQISFNIIIQNNIVDDIITEQMVQPILVTRSALSLATECIRMILKIDDLVIPARLCLTYLYIMIKWIN</sequence>
<dbReference type="GO" id="GO:0005524">
    <property type="term" value="F:ATP binding"/>
    <property type="evidence" value="ECO:0007669"/>
    <property type="project" value="UniProtKB-KW"/>
</dbReference>
<dbReference type="GO" id="GO:0006457">
    <property type="term" value="P:protein folding"/>
    <property type="evidence" value="ECO:0000318"/>
    <property type="project" value="GO_Central"/>
</dbReference>
<keyword evidence="5 9" id="KW-0547">Nucleotide-binding</keyword>
<keyword evidence="12" id="KW-1185">Reference proteome</keyword>
<evidence type="ECO:0000313" key="12">
    <source>
        <dbReference type="Proteomes" id="UP000000600"/>
    </source>
</evidence>
<dbReference type="OrthoDB" id="10248520at2759"/>
<dbReference type="KEGG" id="ptm:GSPATT00008366001"/>
<dbReference type="SUPFAM" id="SSF52029">
    <property type="entry name" value="GroEL apical domain-like"/>
    <property type="match status" value="1"/>
</dbReference>
<accession>A0CM70</accession>
<comment type="similarity">
    <text evidence="2 9">Belongs to the TCP-1 chaperonin family.</text>
</comment>
<evidence type="ECO:0000256" key="10">
    <source>
        <dbReference type="RuleBase" id="RU004192"/>
    </source>
</evidence>
<gene>
    <name evidence="11" type="ORF">GSPATT00008366001</name>
</gene>
<evidence type="ECO:0000256" key="8">
    <source>
        <dbReference type="ARBA" id="ARBA00024677"/>
    </source>
</evidence>
<dbReference type="PRINTS" id="PR00304">
    <property type="entry name" value="TCOMPLEXTCP1"/>
</dbReference>
<dbReference type="AlphaFoldDB" id="A0CM70"/>
<name>A0CM70_PARTE</name>
<dbReference type="EMBL" id="CT868108">
    <property type="protein sequence ID" value="CAK71887.1"/>
    <property type="molecule type" value="Genomic_DNA"/>
</dbReference>
<evidence type="ECO:0000256" key="5">
    <source>
        <dbReference type="ARBA" id="ARBA00022741"/>
    </source>
</evidence>
<evidence type="ECO:0000256" key="7">
    <source>
        <dbReference type="ARBA" id="ARBA00023186"/>
    </source>
</evidence>
<comment type="subunit">
    <text evidence="3">Heterooligomeric complex of about 850 to 900 kDa that forms two stacked rings, 12 to 16 nm in diameter.</text>
</comment>
<evidence type="ECO:0000256" key="1">
    <source>
        <dbReference type="ARBA" id="ARBA00004496"/>
    </source>
</evidence>
<evidence type="ECO:0000256" key="6">
    <source>
        <dbReference type="ARBA" id="ARBA00022840"/>
    </source>
</evidence>
<keyword evidence="7 9" id="KW-0143">Chaperone</keyword>
<dbReference type="FunCoup" id="A0CM70">
    <property type="interactions" value="1638"/>
</dbReference>
<dbReference type="InterPro" id="IPR027413">
    <property type="entry name" value="GROEL-like_equatorial_sf"/>
</dbReference>
<dbReference type="STRING" id="5888.A0CM70"/>
<dbReference type="PROSITE" id="PS00751">
    <property type="entry name" value="TCP1_2"/>
    <property type="match status" value="1"/>
</dbReference>
<comment type="subcellular location">
    <subcellularLocation>
        <location evidence="1">Cytoplasm</location>
    </subcellularLocation>
</comment>
<dbReference type="GO" id="GO:0051082">
    <property type="term" value="F:unfolded protein binding"/>
    <property type="evidence" value="ECO:0000318"/>
    <property type="project" value="GO_Central"/>
</dbReference>
<dbReference type="SUPFAM" id="SSF48592">
    <property type="entry name" value="GroEL equatorial domain-like"/>
    <property type="match status" value="1"/>
</dbReference>
<dbReference type="InterPro" id="IPR002194">
    <property type="entry name" value="Chaperonin_TCP-1_CS"/>
</dbReference>
<protein>
    <recommendedName>
        <fullName evidence="4 10">T-complex protein 1 subunit delta</fullName>
    </recommendedName>
</protein>
<dbReference type="Gene3D" id="3.30.260.10">
    <property type="entry name" value="TCP-1-like chaperonin intermediate domain"/>
    <property type="match status" value="1"/>
</dbReference>
<evidence type="ECO:0000313" key="11">
    <source>
        <dbReference type="EMBL" id="CAK71887.1"/>
    </source>
</evidence>
<dbReference type="InParanoid" id="A0CM70"/>
<dbReference type="GO" id="GO:0005832">
    <property type="term" value="C:chaperonin-containing T-complex"/>
    <property type="evidence" value="ECO:0000318"/>
    <property type="project" value="GO_Central"/>
</dbReference>
<dbReference type="InterPro" id="IPR027409">
    <property type="entry name" value="GroEL-like_apical_dom_sf"/>
</dbReference>
<dbReference type="GO" id="GO:0016887">
    <property type="term" value="F:ATP hydrolysis activity"/>
    <property type="evidence" value="ECO:0007669"/>
    <property type="project" value="InterPro"/>
</dbReference>
<dbReference type="HOGENOM" id="CLU_008891_9_1_1"/>
<keyword evidence="6 9" id="KW-0067">ATP-binding</keyword>
<dbReference type="eggNOG" id="KOG0358">
    <property type="taxonomic scope" value="Eukaryota"/>
</dbReference>
<evidence type="ECO:0000256" key="9">
    <source>
        <dbReference type="RuleBase" id="RU004187"/>
    </source>
</evidence>
<dbReference type="OMA" id="LATECIR"/>
<dbReference type="SUPFAM" id="SSF54849">
    <property type="entry name" value="GroEL-intermediate domain like"/>
    <property type="match status" value="1"/>
</dbReference>
<dbReference type="InterPro" id="IPR027410">
    <property type="entry name" value="TCP-1-like_intermed_sf"/>
</dbReference>
<comment type="function">
    <text evidence="8">Molecular chaperone; assists the folding of proteins upon ATP hydrolysis. Known to play a role, in vitro, in the folding of actin and tubulin.</text>
</comment>
<proteinExistence type="inferred from homology"/>
<evidence type="ECO:0000256" key="3">
    <source>
        <dbReference type="ARBA" id="ARBA00011531"/>
    </source>
</evidence>
<dbReference type="GeneID" id="5025069"/>
<dbReference type="Gene3D" id="1.10.560.10">
    <property type="entry name" value="GroEL-like equatorial domain"/>
    <property type="match status" value="1"/>
</dbReference>
<dbReference type="PANTHER" id="PTHR11353">
    <property type="entry name" value="CHAPERONIN"/>
    <property type="match status" value="1"/>
</dbReference>
<evidence type="ECO:0000256" key="4">
    <source>
        <dbReference type="ARBA" id="ARBA00016107"/>
    </source>
</evidence>
<evidence type="ECO:0000256" key="2">
    <source>
        <dbReference type="ARBA" id="ARBA00008020"/>
    </source>
</evidence>
<organism evidence="11 12">
    <name type="scientific">Paramecium tetraurelia</name>
    <dbReference type="NCBI Taxonomy" id="5888"/>
    <lineage>
        <taxon>Eukaryota</taxon>
        <taxon>Sar</taxon>
        <taxon>Alveolata</taxon>
        <taxon>Ciliophora</taxon>
        <taxon>Intramacronucleata</taxon>
        <taxon>Oligohymenophorea</taxon>
        <taxon>Peniculida</taxon>
        <taxon>Parameciidae</taxon>
        <taxon>Paramecium</taxon>
    </lineage>
</organism>
<dbReference type="Proteomes" id="UP000000600">
    <property type="component" value="Unassembled WGS sequence"/>
</dbReference>
<dbReference type="InterPro" id="IPR002423">
    <property type="entry name" value="Cpn60/GroEL/TCP-1"/>
</dbReference>